<accession>A0A8S2YSA1</accession>
<reference evidence="2" key="1">
    <citation type="submission" date="2021-02" db="EMBL/GenBank/DDBJ databases">
        <authorList>
            <person name="Nowell W R."/>
        </authorList>
    </citation>
    <scope>NUCLEOTIDE SEQUENCE</scope>
</reference>
<feature type="non-terminal residue" evidence="2">
    <location>
        <position position="1"/>
    </location>
</feature>
<evidence type="ECO:0000313" key="3">
    <source>
        <dbReference type="Proteomes" id="UP000676336"/>
    </source>
</evidence>
<evidence type="ECO:0000256" key="1">
    <source>
        <dbReference type="SAM" id="MobiDB-lite"/>
    </source>
</evidence>
<dbReference type="Proteomes" id="UP000676336">
    <property type="component" value="Unassembled WGS sequence"/>
</dbReference>
<feature type="region of interest" description="Disordered" evidence="1">
    <location>
        <begin position="1"/>
        <end position="80"/>
    </location>
</feature>
<feature type="compositionally biased region" description="Polar residues" evidence="1">
    <location>
        <begin position="12"/>
        <end position="28"/>
    </location>
</feature>
<gene>
    <name evidence="2" type="ORF">SMN809_LOCUS38287</name>
</gene>
<comment type="caution">
    <text evidence="2">The sequence shown here is derived from an EMBL/GenBank/DDBJ whole genome shotgun (WGS) entry which is preliminary data.</text>
</comment>
<organism evidence="2 3">
    <name type="scientific">Rotaria magnacalcarata</name>
    <dbReference type="NCBI Taxonomy" id="392030"/>
    <lineage>
        <taxon>Eukaryota</taxon>
        <taxon>Metazoa</taxon>
        <taxon>Spiralia</taxon>
        <taxon>Gnathifera</taxon>
        <taxon>Rotifera</taxon>
        <taxon>Eurotatoria</taxon>
        <taxon>Bdelloidea</taxon>
        <taxon>Philodinida</taxon>
        <taxon>Philodinidae</taxon>
        <taxon>Rotaria</taxon>
    </lineage>
</organism>
<evidence type="ECO:0000313" key="2">
    <source>
        <dbReference type="EMBL" id="CAF4581494.1"/>
    </source>
</evidence>
<dbReference type="EMBL" id="CAJOBI010099590">
    <property type="protein sequence ID" value="CAF4581494.1"/>
    <property type="molecule type" value="Genomic_DNA"/>
</dbReference>
<dbReference type="AlphaFoldDB" id="A0A8S2YSA1"/>
<proteinExistence type="predicted"/>
<feature type="non-terminal residue" evidence="2">
    <location>
        <position position="80"/>
    </location>
</feature>
<sequence>PAALEAHPPPTSKKNAVPTSKSLPQSLPATKLQPIPTFKSRLPPGTKSKIALTSKSQPPPVSETPPVLALNTQLPPPSET</sequence>
<name>A0A8S2YSA1_9BILA</name>
<protein>
    <submittedName>
        <fullName evidence="2">Uncharacterized protein</fullName>
    </submittedName>
</protein>